<organism evidence="3 4">
    <name type="scientific">Clostridium aciditolerans</name>
    <dbReference type="NCBI Taxonomy" id="339861"/>
    <lineage>
        <taxon>Bacteria</taxon>
        <taxon>Bacillati</taxon>
        <taxon>Bacillota</taxon>
        <taxon>Clostridia</taxon>
        <taxon>Eubacteriales</taxon>
        <taxon>Clostridiaceae</taxon>
        <taxon>Clostridium</taxon>
    </lineage>
</organism>
<keyword evidence="2" id="KW-0472">Membrane</keyword>
<accession>A0A934HQT9</accession>
<sequence length="232" mass="26267">MLDDELKHEGLIIDEKEAKRQFLEELRNKNMEENKKKEDNKTADNTNAKNSEAVSNEEPSVKETVADEIANEEVISKEQVASSKDTESKKETVEEVEIINEDPKNEEVVSEEIVNKEDTVELEESKDEETNKDEISENAALVPEDSATHSKERKSFLDSALKVSLIDTAVTALMSLVGVYLFDVILRLVLGYYVADFKGVYIIIFLIILVLYPVIMQKSKYGKTLGQKFSKI</sequence>
<evidence type="ECO:0000313" key="4">
    <source>
        <dbReference type="Proteomes" id="UP000622687"/>
    </source>
</evidence>
<feature type="compositionally biased region" description="Polar residues" evidence="1">
    <location>
        <begin position="48"/>
        <end position="58"/>
    </location>
</feature>
<protein>
    <recommendedName>
        <fullName evidence="5">RDD domain-containing protein</fullName>
    </recommendedName>
</protein>
<comment type="caution">
    <text evidence="3">The sequence shown here is derived from an EMBL/GenBank/DDBJ whole genome shotgun (WGS) entry which is preliminary data.</text>
</comment>
<feature type="region of interest" description="Disordered" evidence="1">
    <location>
        <begin position="119"/>
        <end position="147"/>
    </location>
</feature>
<gene>
    <name evidence="3" type="ORF">I6U51_08645</name>
</gene>
<evidence type="ECO:0000256" key="2">
    <source>
        <dbReference type="SAM" id="Phobius"/>
    </source>
</evidence>
<evidence type="ECO:0000256" key="1">
    <source>
        <dbReference type="SAM" id="MobiDB-lite"/>
    </source>
</evidence>
<reference evidence="3" key="1">
    <citation type="submission" date="2020-12" db="EMBL/GenBank/DDBJ databases">
        <title>Clostridium thailandense sp. nov., a novel acetogenic bacterium isolated from peat land soil in Thailand.</title>
        <authorList>
            <person name="Chaikitkaew S."/>
            <person name="Birkeland N.K."/>
        </authorList>
    </citation>
    <scope>NUCLEOTIDE SEQUENCE</scope>
    <source>
        <strain evidence="3">DSM 17425</strain>
    </source>
</reference>
<dbReference type="AlphaFoldDB" id="A0A934HQT9"/>
<feature type="compositionally biased region" description="Basic and acidic residues" evidence="1">
    <location>
        <begin position="84"/>
        <end position="93"/>
    </location>
</feature>
<dbReference type="EMBL" id="JAEEGB010000008">
    <property type="protein sequence ID" value="MBI6872781.1"/>
    <property type="molecule type" value="Genomic_DNA"/>
</dbReference>
<feature type="region of interest" description="Disordered" evidence="1">
    <location>
        <begin position="25"/>
        <end position="96"/>
    </location>
</feature>
<dbReference type="RefSeq" id="WP_211142275.1">
    <property type="nucleotide sequence ID" value="NZ_JAEEGB010000008.1"/>
</dbReference>
<evidence type="ECO:0000313" key="3">
    <source>
        <dbReference type="EMBL" id="MBI6872781.1"/>
    </source>
</evidence>
<keyword evidence="2" id="KW-1133">Transmembrane helix</keyword>
<keyword evidence="2" id="KW-0812">Transmembrane</keyword>
<evidence type="ECO:0008006" key="5">
    <source>
        <dbReference type="Google" id="ProtNLM"/>
    </source>
</evidence>
<feature type="transmembrane region" description="Helical" evidence="2">
    <location>
        <begin position="169"/>
        <end position="193"/>
    </location>
</feature>
<keyword evidence="4" id="KW-1185">Reference proteome</keyword>
<feature type="transmembrane region" description="Helical" evidence="2">
    <location>
        <begin position="199"/>
        <end position="215"/>
    </location>
</feature>
<name>A0A934HQT9_9CLOT</name>
<dbReference type="Proteomes" id="UP000622687">
    <property type="component" value="Unassembled WGS sequence"/>
</dbReference>
<proteinExistence type="predicted"/>
<feature type="compositionally biased region" description="Basic and acidic residues" evidence="1">
    <location>
        <begin position="25"/>
        <end position="42"/>
    </location>
</feature>